<sequence>MLYFSRWKSVLIWLFVAAGILLALPSLLPQTQLAALPDWLPKRQVALGLDLAGGSRLLLQLPAEQIATADATIAVMKRRLAELGYTDPLIEKQGRDQIRVEVPGLYDAQLLKDILSLEGSFSIHLVDESMPVDQAIAGSPPEGSEILYSADDPPVGYLVLRDEIISSRNIVGAEAGVDTGTQDGIITLTLDAAGKQRLAEATAANIGKPIALVIDNQVISAPIIREQIGEGQLQISGAFDLQAASNLAVVLRAGALPSSVTVLEERTIGSSLGENQASTGRIAIVIAALLVAVFMVLSYGLLGLIADIALVVNVALIVAALGVIGEPLGLAGIAGIVLTIGMAVDSNILIYERIREDSRNGAPVQQAIESGFSRALSTIIDANLTTLIAALVLFILGSGAVQGFALTVAIGIVTTLFTTFTFTRLMISEWFGAAKPTRVPGRFLKLVPSRTNIPFMRLRGLTLGVSTLASIAVIALFAVFGMKYGIDFRGGAQVELQARQGNADLADIENRLAELNISDAKVEPLSPRSVMITVGSQEGGEDAEQTVAVKLRGELEDDYSFQRVDVVGPTVSSQLSRAGTMAIILSLLAIFAYVWLRFQWQFALGAVLATIHDVILLAGVFIVFGLEFNLWSIAAILTVIGYSLNDTVVIYDRVRENLKRNDLVSRTALVDTSINQTLSRTILTSVVTLLALIALYVFGGADMRSFALTLGIGIVVATYSSIFIAGPLLVVLGMKTRAGPRGGTAQPAAPEM</sequence>
<dbReference type="Pfam" id="PF22599">
    <property type="entry name" value="SecDF_P1_head"/>
    <property type="match status" value="1"/>
</dbReference>
<evidence type="ECO:0000313" key="13">
    <source>
        <dbReference type="EMBL" id="RCS24106.1"/>
    </source>
</evidence>
<dbReference type="PRINTS" id="PR01755">
    <property type="entry name" value="SECFTRNLCASE"/>
</dbReference>
<comment type="subunit">
    <text evidence="11">Forms a complex with SecD. Part of the essential Sec protein translocation apparatus which comprises SecA, SecYEG and auxiliary proteins SecDF-YajC and YidC.</text>
</comment>
<dbReference type="GO" id="GO:0005886">
    <property type="term" value="C:plasma membrane"/>
    <property type="evidence" value="ECO:0007669"/>
    <property type="project" value="UniProtKB-SubCell"/>
</dbReference>
<dbReference type="PANTHER" id="PTHR30081">
    <property type="entry name" value="PROTEIN-EXPORT MEMBRANE PROTEIN SEC"/>
    <property type="match status" value="1"/>
</dbReference>
<dbReference type="AlphaFoldDB" id="A0A368K3Z2"/>
<reference evidence="13 14" key="1">
    <citation type="submission" date="2018-07" db="EMBL/GenBank/DDBJ databases">
        <title>The draft genome of Phyllobacterium salinisoli.</title>
        <authorList>
            <person name="Liu L."/>
            <person name="Li L."/>
            <person name="Zhang X."/>
            <person name="Liang L."/>
        </authorList>
    </citation>
    <scope>NUCLEOTIDE SEQUENCE [LARGE SCALE GENOMIC DNA]</scope>
    <source>
        <strain evidence="13 14">LLAN61</strain>
    </source>
</reference>
<evidence type="ECO:0000256" key="4">
    <source>
        <dbReference type="ARBA" id="ARBA00022519"/>
    </source>
</evidence>
<dbReference type="PROSITE" id="PS50156">
    <property type="entry name" value="SSD"/>
    <property type="match status" value="1"/>
</dbReference>
<gene>
    <name evidence="10 13" type="primary">secD</name>
    <name evidence="11" type="synonym">secF</name>
    <name evidence="13" type="ORF">DUT91_07160</name>
</gene>
<evidence type="ECO:0000256" key="2">
    <source>
        <dbReference type="ARBA" id="ARBA00022448"/>
    </source>
</evidence>
<keyword evidence="4" id="KW-0997">Cell inner membrane</keyword>
<feature type="transmembrane region" description="Helical" evidence="10">
    <location>
        <begin position="603"/>
        <end position="624"/>
    </location>
</feature>
<keyword evidence="6 10" id="KW-0653">Protein transport</keyword>
<organism evidence="13 14">
    <name type="scientific">Phyllobacterium salinisoli</name>
    <dbReference type="NCBI Taxonomy" id="1899321"/>
    <lineage>
        <taxon>Bacteria</taxon>
        <taxon>Pseudomonadati</taxon>
        <taxon>Pseudomonadota</taxon>
        <taxon>Alphaproteobacteria</taxon>
        <taxon>Hyphomicrobiales</taxon>
        <taxon>Phyllobacteriaceae</taxon>
        <taxon>Phyllobacterium</taxon>
    </lineage>
</organism>
<dbReference type="InterPro" id="IPR048631">
    <property type="entry name" value="SecD_1st"/>
</dbReference>
<dbReference type="Gene3D" id="1.20.1640.10">
    <property type="entry name" value="Multidrug efflux transporter AcrB transmembrane domain"/>
    <property type="match status" value="3"/>
</dbReference>
<evidence type="ECO:0000256" key="7">
    <source>
        <dbReference type="ARBA" id="ARBA00022989"/>
    </source>
</evidence>
<dbReference type="OrthoDB" id="9805019at2"/>
<dbReference type="NCBIfam" id="TIGR00916">
    <property type="entry name" value="2A0604s01"/>
    <property type="match status" value="2"/>
</dbReference>
<feature type="transmembrane region" description="Helical" evidence="10">
    <location>
        <begin position="578"/>
        <end position="596"/>
    </location>
</feature>
<evidence type="ECO:0000256" key="11">
    <source>
        <dbReference type="HAMAP-Rule" id="MF_01464"/>
    </source>
</evidence>
<evidence type="ECO:0000256" key="1">
    <source>
        <dbReference type="ARBA" id="ARBA00004651"/>
    </source>
</evidence>
<feature type="transmembrane region" description="Helical" evidence="10">
    <location>
        <begin position="280"/>
        <end position="297"/>
    </location>
</feature>
<dbReference type="Gene3D" id="3.30.70.1430">
    <property type="entry name" value="Multidrug efflux transporter AcrB pore domain"/>
    <property type="match status" value="1"/>
</dbReference>
<keyword evidence="2 10" id="KW-0813">Transport</keyword>
<dbReference type="Gene3D" id="3.30.1360.200">
    <property type="match status" value="1"/>
</dbReference>
<dbReference type="HAMAP" id="MF_01464_B">
    <property type="entry name" value="SecF_B"/>
    <property type="match status" value="1"/>
</dbReference>
<proteinExistence type="inferred from homology"/>
<dbReference type="Proteomes" id="UP000253420">
    <property type="component" value="Unassembled WGS sequence"/>
</dbReference>
<dbReference type="PANTHER" id="PTHR30081:SF1">
    <property type="entry name" value="PROTEIN TRANSLOCASE SUBUNIT SECD"/>
    <property type="match status" value="1"/>
</dbReference>
<feature type="transmembrane region" description="Helical" evidence="10">
    <location>
        <begin position="372"/>
        <end position="397"/>
    </location>
</feature>
<comment type="caution">
    <text evidence="13">The sequence shown here is derived from an EMBL/GenBank/DDBJ whole genome shotgun (WGS) entry which is preliminary data.</text>
</comment>
<keyword evidence="7 10" id="KW-1133">Transmembrane helix</keyword>
<dbReference type="GO" id="GO:0065002">
    <property type="term" value="P:intracellular protein transmembrane transport"/>
    <property type="evidence" value="ECO:0007669"/>
    <property type="project" value="UniProtKB-UniRule"/>
</dbReference>
<comment type="similarity">
    <text evidence="10">Belongs to the SecD/SecF family. SecD subfamily.</text>
</comment>
<dbReference type="InterPro" id="IPR048634">
    <property type="entry name" value="SecD_SecF_C"/>
</dbReference>
<feature type="transmembrane region" description="Helical" evidence="10">
    <location>
        <begin position="460"/>
        <end position="480"/>
    </location>
</feature>
<dbReference type="HAMAP" id="MF_01463_B">
    <property type="entry name" value="SecD_B"/>
    <property type="match status" value="1"/>
</dbReference>
<dbReference type="InterPro" id="IPR022645">
    <property type="entry name" value="SecD/SecF_bac"/>
</dbReference>
<evidence type="ECO:0000256" key="3">
    <source>
        <dbReference type="ARBA" id="ARBA00022475"/>
    </source>
</evidence>
<dbReference type="InterPro" id="IPR055344">
    <property type="entry name" value="SecD_SecF_C_bact"/>
</dbReference>
<comment type="function">
    <text evidence="10">Part of the Sec protein translocase complex. Interacts with the SecYEG preprotein conducting channel. SecDF uses the proton motive force (PMF) to complete protein translocation after the ATP-dependent function of SecA.</text>
</comment>
<evidence type="ECO:0000313" key="14">
    <source>
        <dbReference type="Proteomes" id="UP000253420"/>
    </source>
</evidence>
<dbReference type="Pfam" id="PF07549">
    <property type="entry name" value="Sec_GG"/>
    <property type="match status" value="2"/>
</dbReference>
<dbReference type="NCBIfam" id="TIGR01129">
    <property type="entry name" value="secD"/>
    <property type="match status" value="1"/>
</dbReference>
<comment type="subcellular location">
    <subcellularLocation>
        <location evidence="1 10">Cell membrane</location>
        <topology evidence="1 10">Multi-pass membrane protein</topology>
    </subcellularLocation>
</comment>
<dbReference type="InterPro" id="IPR022646">
    <property type="entry name" value="SecD/SecF_CS"/>
</dbReference>
<evidence type="ECO:0000256" key="10">
    <source>
        <dbReference type="HAMAP-Rule" id="MF_01463"/>
    </source>
</evidence>
<comment type="caution">
    <text evidence="10">Lacks conserved residue(s) required for the propagation of feature annotation.</text>
</comment>
<dbReference type="GO" id="GO:0006605">
    <property type="term" value="P:protein targeting"/>
    <property type="evidence" value="ECO:0007669"/>
    <property type="project" value="UniProtKB-UniRule"/>
</dbReference>
<protein>
    <recommendedName>
        <fullName evidence="10 11">Multifunctional fusion protein</fullName>
    </recommendedName>
    <domain>
        <recommendedName>
            <fullName evidence="10">Protein translocase subunit SecD</fullName>
        </recommendedName>
    </domain>
    <domain>
        <recommendedName>
            <fullName evidence="11">Protein-export membrane protein SecF</fullName>
        </recommendedName>
    </domain>
</protein>
<feature type="transmembrane region" description="Helical" evidence="10">
    <location>
        <begin position="630"/>
        <end position="651"/>
    </location>
</feature>
<evidence type="ECO:0000259" key="12">
    <source>
        <dbReference type="PROSITE" id="PS50156"/>
    </source>
</evidence>
<keyword evidence="3 10" id="KW-1003">Cell membrane</keyword>
<dbReference type="Gene3D" id="3.30.70.3400">
    <property type="match status" value="1"/>
</dbReference>
<dbReference type="GO" id="GO:0015450">
    <property type="term" value="F:protein-transporting ATPase activity"/>
    <property type="evidence" value="ECO:0007669"/>
    <property type="project" value="InterPro"/>
</dbReference>
<dbReference type="SUPFAM" id="SSF82866">
    <property type="entry name" value="Multidrug efflux transporter AcrB transmembrane domain"/>
    <property type="match status" value="2"/>
</dbReference>
<name>A0A368K3Z2_9HYPH</name>
<evidence type="ECO:0000256" key="5">
    <source>
        <dbReference type="ARBA" id="ARBA00022692"/>
    </source>
</evidence>
<keyword evidence="9 10" id="KW-0472">Membrane</keyword>
<comment type="subunit">
    <text evidence="10">Forms a complex with SecF. Part of the essential Sec protein translocation apparatus which comprises SecA, SecYEG and auxiliary proteins SecDF-YajC and YidC.</text>
</comment>
<dbReference type="EMBL" id="QOZG01000003">
    <property type="protein sequence ID" value="RCS24106.1"/>
    <property type="molecule type" value="Genomic_DNA"/>
</dbReference>
<feature type="transmembrane region" description="Helical" evidence="10">
    <location>
        <begin position="682"/>
        <end position="699"/>
    </location>
</feature>
<dbReference type="InterPro" id="IPR005665">
    <property type="entry name" value="SecF_bac"/>
</dbReference>
<dbReference type="RefSeq" id="WP_114439729.1">
    <property type="nucleotide sequence ID" value="NZ_QOZG01000003.1"/>
</dbReference>
<dbReference type="GO" id="GO:0043952">
    <property type="term" value="P:protein transport by the Sec complex"/>
    <property type="evidence" value="ECO:0007669"/>
    <property type="project" value="UniProtKB-UniRule"/>
</dbReference>
<accession>A0A368K3Z2</accession>
<dbReference type="InterPro" id="IPR054384">
    <property type="entry name" value="SecDF_P1_head"/>
</dbReference>
<comment type="similarity">
    <text evidence="11">Belongs to the SecD/SecF family. SecF subfamily.</text>
</comment>
<feature type="domain" description="SSD" evidence="12">
    <location>
        <begin position="300"/>
        <end position="429"/>
    </location>
</feature>
<dbReference type="FunFam" id="1.20.1640.10:FF:000004">
    <property type="entry name" value="Protein translocase subunit SecD"/>
    <property type="match status" value="1"/>
</dbReference>
<keyword evidence="8 10" id="KW-0811">Translocation</keyword>
<dbReference type="Pfam" id="PF21760">
    <property type="entry name" value="SecD_1st"/>
    <property type="match status" value="1"/>
</dbReference>
<feature type="transmembrane region" description="Helical" evidence="10">
    <location>
        <begin position="403"/>
        <end position="427"/>
    </location>
</feature>
<keyword evidence="14" id="KW-1185">Reference proteome</keyword>
<keyword evidence="5 10" id="KW-0812">Transmembrane</keyword>
<dbReference type="InterPro" id="IPR000731">
    <property type="entry name" value="SSD"/>
</dbReference>
<evidence type="ECO:0000256" key="9">
    <source>
        <dbReference type="ARBA" id="ARBA00023136"/>
    </source>
</evidence>
<evidence type="ECO:0000256" key="6">
    <source>
        <dbReference type="ARBA" id="ARBA00022927"/>
    </source>
</evidence>
<dbReference type="Pfam" id="PF02355">
    <property type="entry name" value="SecD_SecF_C"/>
    <property type="match status" value="2"/>
</dbReference>
<dbReference type="NCBIfam" id="TIGR00966">
    <property type="entry name" value="transloc_SecF"/>
    <property type="match status" value="1"/>
</dbReference>
<dbReference type="InterPro" id="IPR005791">
    <property type="entry name" value="SecD"/>
</dbReference>
<evidence type="ECO:0000256" key="8">
    <source>
        <dbReference type="ARBA" id="ARBA00023010"/>
    </source>
</evidence>
<dbReference type="InterPro" id="IPR022813">
    <property type="entry name" value="SecD/SecF_arch_bac"/>
</dbReference>
<feature type="transmembrane region" description="Helical" evidence="10">
    <location>
        <begin position="705"/>
        <end position="732"/>
    </location>
</feature>